<organism evidence="2 3">
    <name type="scientific">Aphis glycines</name>
    <name type="common">Soybean aphid</name>
    <dbReference type="NCBI Taxonomy" id="307491"/>
    <lineage>
        <taxon>Eukaryota</taxon>
        <taxon>Metazoa</taxon>
        <taxon>Ecdysozoa</taxon>
        <taxon>Arthropoda</taxon>
        <taxon>Hexapoda</taxon>
        <taxon>Insecta</taxon>
        <taxon>Pterygota</taxon>
        <taxon>Neoptera</taxon>
        <taxon>Paraneoptera</taxon>
        <taxon>Hemiptera</taxon>
        <taxon>Sternorrhyncha</taxon>
        <taxon>Aphidomorpha</taxon>
        <taxon>Aphidoidea</taxon>
        <taxon>Aphididae</taxon>
        <taxon>Aphidini</taxon>
        <taxon>Aphis</taxon>
        <taxon>Aphis</taxon>
    </lineage>
</organism>
<dbReference type="AlphaFoldDB" id="A0A6G0STT2"/>
<keyword evidence="1" id="KW-0812">Transmembrane</keyword>
<keyword evidence="3" id="KW-1185">Reference proteome</keyword>
<keyword evidence="1" id="KW-0472">Membrane</keyword>
<feature type="transmembrane region" description="Helical" evidence="1">
    <location>
        <begin position="69"/>
        <end position="91"/>
    </location>
</feature>
<evidence type="ECO:0000313" key="3">
    <source>
        <dbReference type="Proteomes" id="UP000475862"/>
    </source>
</evidence>
<accession>A0A6G0STT2</accession>
<sequence length="195" mass="22419">MNPECFNLRKMYFGMLFIGKYKIFVFQIKNSMFIENMLGERLSRRVDCRSPFYRCEYATFVHEFTDSTINHLCVAIVIIYAIWVGLGLPGIPAGYVTNQHYLHIDPAITALSTTARTVHMLIDKLKDSTLLDFYMDSTSRNGGHLSHFMENSIVPVTVRLNGDSVVWSVIKLNNGIPKYYRNSVSKFSEKNLIEN</sequence>
<protein>
    <submittedName>
        <fullName evidence="2">Uncharacterized protein</fullName>
    </submittedName>
</protein>
<evidence type="ECO:0000256" key="1">
    <source>
        <dbReference type="SAM" id="Phobius"/>
    </source>
</evidence>
<feature type="transmembrane region" description="Helical" evidence="1">
    <location>
        <begin position="12"/>
        <end position="28"/>
    </location>
</feature>
<dbReference type="Proteomes" id="UP000475862">
    <property type="component" value="Unassembled WGS sequence"/>
</dbReference>
<keyword evidence="1" id="KW-1133">Transmembrane helix</keyword>
<proteinExistence type="predicted"/>
<reference evidence="2 3" key="1">
    <citation type="submission" date="2019-08" db="EMBL/GenBank/DDBJ databases">
        <title>The genome of the soybean aphid Biotype 1, its phylome, world population structure and adaptation to the North American continent.</title>
        <authorList>
            <person name="Giordano R."/>
            <person name="Donthu R.K."/>
            <person name="Hernandez A.G."/>
            <person name="Wright C.L."/>
            <person name="Zimin A.V."/>
        </authorList>
    </citation>
    <scope>NUCLEOTIDE SEQUENCE [LARGE SCALE GENOMIC DNA]</scope>
    <source>
        <tissue evidence="2">Whole aphids</tissue>
    </source>
</reference>
<name>A0A6G0STT2_APHGL</name>
<comment type="caution">
    <text evidence="2">The sequence shown here is derived from an EMBL/GenBank/DDBJ whole genome shotgun (WGS) entry which is preliminary data.</text>
</comment>
<evidence type="ECO:0000313" key="2">
    <source>
        <dbReference type="EMBL" id="KAE9521786.1"/>
    </source>
</evidence>
<gene>
    <name evidence="2" type="ORF">AGLY_017809</name>
</gene>
<dbReference type="EMBL" id="VYZN01002067">
    <property type="protein sequence ID" value="KAE9521786.1"/>
    <property type="molecule type" value="Genomic_DNA"/>
</dbReference>